<dbReference type="SUPFAM" id="SSF53474">
    <property type="entry name" value="alpha/beta-Hydrolases"/>
    <property type="match status" value="1"/>
</dbReference>
<evidence type="ECO:0000313" key="1">
    <source>
        <dbReference type="EMBL" id="RCU45634.1"/>
    </source>
</evidence>
<dbReference type="InterPro" id="IPR029058">
    <property type="entry name" value="AB_hydrolase_fold"/>
</dbReference>
<protein>
    <submittedName>
        <fullName evidence="1">Alpha/beta hydrolase</fullName>
    </submittedName>
</protein>
<keyword evidence="2" id="KW-1185">Reference proteome</keyword>
<gene>
    <name evidence="1" type="ORF">DU002_14305</name>
</gene>
<sequence>MQNSHSSTFIYKLQISLKEGSSMTKINKAWFCYALAGVLSLGGALVGCESTPPASQPEVIASVTFKIKVPNSTPSEDEIFMISDFDDFFNLGVIEKYTATREEDGFYYLEVPQPNVDHFYFLFARRSDERLKEVAESGKLRPDRFYQYKGADEQVEITIENWEDFPTDLKLGDTVSPNVHQVADFNMPQLGRTTDLVIYLPPDYQSVSTQKYPVIYMTDGQNLFDEFTSFAGEWRIDEILDKEIAAGTMPPVIIVGIYNGPKRANEYIPWDFGFMGQPEQSVADQFIDFIQETLKPYIDSNYRTLSGATNTGIAGSSFGGLFALYAGITQPDTFGMVGAFSPSVWVNLGDAKYPGIKELVTEGDLSAQLRLYMDGGAEEPPAIDEMRMMKRLLKEQKFPEQQLMIVEDPTGGHNERSWSARFPVALKWLLTADS</sequence>
<reference evidence="1 2" key="1">
    <citation type="submission" date="2018-07" db="EMBL/GenBank/DDBJ databases">
        <title>Corallincola holothuriorum sp. nov., a new facultative anaerobe isolated from sea cucumber Apostichopus japonicus.</title>
        <authorList>
            <person name="Xia H."/>
        </authorList>
    </citation>
    <scope>NUCLEOTIDE SEQUENCE [LARGE SCALE GENOMIC DNA]</scope>
    <source>
        <strain evidence="1 2">C4</strain>
    </source>
</reference>
<evidence type="ECO:0000313" key="2">
    <source>
        <dbReference type="Proteomes" id="UP000252558"/>
    </source>
</evidence>
<dbReference type="GO" id="GO:0016787">
    <property type="term" value="F:hydrolase activity"/>
    <property type="evidence" value="ECO:0007669"/>
    <property type="project" value="UniProtKB-KW"/>
</dbReference>
<comment type="caution">
    <text evidence="1">The sequence shown here is derived from an EMBL/GenBank/DDBJ whole genome shotgun (WGS) entry which is preliminary data.</text>
</comment>
<keyword evidence="1" id="KW-0378">Hydrolase</keyword>
<organism evidence="1 2">
    <name type="scientific">Corallincola holothuriorum</name>
    <dbReference type="NCBI Taxonomy" id="2282215"/>
    <lineage>
        <taxon>Bacteria</taxon>
        <taxon>Pseudomonadati</taxon>
        <taxon>Pseudomonadota</taxon>
        <taxon>Gammaproteobacteria</taxon>
        <taxon>Alteromonadales</taxon>
        <taxon>Psychromonadaceae</taxon>
        <taxon>Corallincola</taxon>
    </lineage>
</organism>
<dbReference type="Pfam" id="PF00756">
    <property type="entry name" value="Esterase"/>
    <property type="match status" value="1"/>
</dbReference>
<dbReference type="InterPro" id="IPR050583">
    <property type="entry name" value="Mycobacterial_A85_antigen"/>
</dbReference>
<dbReference type="PANTHER" id="PTHR48098">
    <property type="entry name" value="ENTEROCHELIN ESTERASE-RELATED"/>
    <property type="match status" value="1"/>
</dbReference>
<dbReference type="Gene3D" id="3.40.50.1820">
    <property type="entry name" value="alpha/beta hydrolase"/>
    <property type="match status" value="1"/>
</dbReference>
<dbReference type="PANTHER" id="PTHR48098:SF6">
    <property type="entry name" value="FERRI-BACILLIBACTIN ESTERASE BESA"/>
    <property type="match status" value="1"/>
</dbReference>
<dbReference type="EMBL" id="QPID01000009">
    <property type="protein sequence ID" value="RCU45634.1"/>
    <property type="molecule type" value="Genomic_DNA"/>
</dbReference>
<dbReference type="AlphaFoldDB" id="A0A368N7V7"/>
<accession>A0A368N7V7</accession>
<dbReference type="Proteomes" id="UP000252558">
    <property type="component" value="Unassembled WGS sequence"/>
</dbReference>
<dbReference type="InterPro" id="IPR000801">
    <property type="entry name" value="Esterase-like"/>
</dbReference>
<name>A0A368N7V7_9GAMM</name>
<proteinExistence type="predicted"/>